<dbReference type="AlphaFoldDB" id="A0A7K0C2K6"/>
<feature type="signal peptide" evidence="1">
    <location>
        <begin position="1"/>
        <end position="23"/>
    </location>
</feature>
<dbReference type="RefSeq" id="WP_153537087.1">
    <property type="nucleotide sequence ID" value="NZ_WEGH01000003.1"/>
</dbReference>
<name>A0A7K0C2K6_9ACTN</name>
<dbReference type="EMBL" id="WEGH01000003">
    <property type="protein sequence ID" value="MQY07352.1"/>
    <property type="molecule type" value="Genomic_DNA"/>
</dbReference>
<sequence>MKRVLAVAATAVALVSSPAPAFAAASELRPVALPFLWSKAELLDVTADGAGGVWIGGAQGRYCLRWADYCPVYSAGNPVVRRRVGSSWKEYPINGWTGQGQIRQIASSAGQTWITGGSDRNSYVARFDGSAFQKVAIPIDQNDTLTMLATSPAGTFIARWVPDPAQRLLKRTGDTWTAVETPGIDVLDLQGLSATDAWAVGSQNDPGSMPAVAHYDGTAWKQVPLPAETGPGWFLKVVPVATDDVWAIMQKRLLHWNGSAWTLVALPAGLPDLTDLAVDASGTPWIAAYHSAPYRYSGGTWEKVTVPAGATVHDLAAVPGSVWGTGEQGENPAAFNGS</sequence>
<protein>
    <recommendedName>
        <fullName evidence="4">Secreted protein</fullName>
    </recommendedName>
</protein>
<dbReference type="OrthoDB" id="5177340at2"/>
<feature type="chain" id="PRO_5029584253" description="Secreted protein" evidence="1">
    <location>
        <begin position="24"/>
        <end position="338"/>
    </location>
</feature>
<comment type="caution">
    <text evidence="2">The sequence shown here is derived from an EMBL/GenBank/DDBJ whole genome shotgun (WGS) entry which is preliminary data.</text>
</comment>
<evidence type="ECO:0008006" key="4">
    <source>
        <dbReference type="Google" id="ProtNLM"/>
    </source>
</evidence>
<evidence type="ECO:0000313" key="2">
    <source>
        <dbReference type="EMBL" id="MQY07352.1"/>
    </source>
</evidence>
<reference evidence="2 3" key="1">
    <citation type="submission" date="2019-10" db="EMBL/GenBank/DDBJ databases">
        <title>Actinomadura rubteroloni sp. nov. and Actinomadura macrotermitis sp. nov., isolated from the gut of fungus growing-termite Macrotermes natalensis.</title>
        <authorList>
            <person name="Benndorf R."/>
            <person name="Martin K."/>
            <person name="Kuefner M."/>
            <person name="De Beer W."/>
            <person name="Kaster A.-K."/>
            <person name="Vollmers J."/>
            <person name="Poulsen M."/>
            <person name="Beemelmanns C."/>
        </authorList>
    </citation>
    <scope>NUCLEOTIDE SEQUENCE [LARGE SCALE GENOMIC DNA]</scope>
    <source>
        <strain evidence="2 3">RB68</strain>
    </source>
</reference>
<organism evidence="2 3">
    <name type="scientific">Actinomadura macrotermitis</name>
    <dbReference type="NCBI Taxonomy" id="2585200"/>
    <lineage>
        <taxon>Bacteria</taxon>
        <taxon>Bacillati</taxon>
        <taxon>Actinomycetota</taxon>
        <taxon>Actinomycetes</taxon>
        <taxon>Streptosporangiales</taxon>
        <taxon>Thermomonosporaceae</taxon>
        <taxon>Actinomadura</taxon>
    </lineage>
</organism>
<accession>A0A7K0C2K6</accession>
<dbReference type="Proteomes" id="UP000487268">
    <property type="component" value="Unassembled WGS sequence"/>
</dbReference>
<evidence type="ECO:0000256" key="1">
    <source>
        <dbReference type="SAM" id="SignalP"/>
    </source>
</evidence>
<gene>
    <name evidence="2" type="ORF">ACRB68_54520</name>
</gene>
<evidence type="ECO:0000313" key="3">
    <source>
        <dbReference type="Proteomes" id="UP000487268"/>
    </source>
</evidence>
<proteinExistence type="predicted"/>
<keyword evidence="3" id="KW-1185">Reference proteome</keyword>
<keyword evidence="1" id="KW-0732">Signal</keyword>